<comment type="caution">
    <text evidence="1">The sequence shown here is derived from an EMBL/GenBank/DDBJ whole genome shotgun (WGS) entry which is preliminary data.</text>
</comment>
<sequence length="176" mass="18656">MHGLLLGQAFALAVAAGPCAAIAGPGRIQSPAALSRLHQVIGDDFQIPEAMACEHMANRIVNAVADDLHLDAMQPGLGHEAGKVLVDLYAVEMVLQLGLAHVQQGHLPLHAFARADFATFPGVFQILPTRLAEAVEQGIGHVQQADGAVEIALHHPADRSCTCRRRENLNALIHGN</sequence>
<name>A0A645GXV9_9ZZZZ</name>
<protein>
    <submittedName>
        <fullName evidence="1">Uncharacterized protein</fullName>
    </submittedName>
</protein>
<gene>
    <name evidence="1" type="ORF">SDC9_178560</name>
</gene>
<organism evidence="1">
    <name type="scientific">bioreactor metagenome</name>
    <dbReference type="NCBI Taxonomy" id="1076179"/>
    <lineage>
        <taxon>unclassified sequences</taxon>
        <taxon>metagenomes</taxon>
        <taxon>ecological metagenomes</taxon>
    </lineage>
</organism>
<reference evidence="1" key="1">
    <citation type="submission" date="2019-08" db="EMBL/GenBank/DDBJ databases">
        <authorList>
            <person name="Kucharzyk K."/>
            <person name="Murdoch R.W."/>
            <person name="Higgins S."/>
            <person name="Loffler F."/>
        </authorList>
    </citation>
    <scope>NUCLEOTIDE SEQUENCE</scope>
</reference>
<evidence type="ECO:0000313" key="1">
    <source>
        <dbReference type="EMBL" id="MPN31086.1"/>
    </source>
</evidence>
<dbReference type="AlphaFoldDB" id="A0A645GXV9"/>
<dbReference type="EMBL" id="VSSQ01082477">
    <property type="protein sequence ID" value="MPN31086.1"/>
    <property type="molecule type" value="Genomic_DNA"/>
</dbReference>
<accession>A0A645GXV9</accession>
<proteinExistence type="predicted"/>